<accession>G0GD96</accession>
<dbReference type="Gene3D" id="3.90.550.10">
    <property type="entry name" value="Spore Coat Polysaccharide Biosynthesis Protein SpsA, Chain A"/>
    <property type="match status" value="1"/>
</dbReference>
<keyword evidence="3" id="KW-0328">Glycosyltransferase</keyword>
<dbReference type="Proteomes" id="UP000007254">
    <property type="component" value="Chromosome"/>
</dbReference>
<sequence>MKLNLNAWIREHTFHHSRFADLAALVQEKERQGLSISLCIPTLNEEKTIGKEVVIFKSELMHRYPLLDEIAVIDSGSTDRTREIAASFGADVYLSSEILPHLGERKGKGENLWKAIYQLKGDIIVYIDADIKNIHPRFVYGLVGPLIYNPSLKYIKAFYDRPLAFSQGIRPTGGGRVTEILVRPLFSLFFPELTAIIQPLSGEYAVRREVLEQIPFPIGYGVETAHLIDVYRIYGLEVFGQTDLDQRVHRNQETRALGKMAFGILQTFLRRMEAYELLTPNTEFSTILRQFQVKEDQFELVEYRIQEEERPPMNTIEEYIAKRPTSSPRKKRGRKKAGSPSLPEDA</sequence>
<evidence type="ECO:0000259" key="7">
    <source>
        <dbReference type="Pfam" id="PF00535"/>
    </source>
</evidence>
<dbReference type="PANTHER" id="PTHR48090:SF10">
    <property type="entry name" value="GLUCOSYL-3-PHOSPHOGLYCERATE SYNTHASE"/>
    <property type="match status" value="1"/>
</dbReference>
<evidence type="ECO:0000256" key="1">
    <source>
        <dbReference type="ARBA" id="ARBA00001946"/>
    </source>
</evidence>
<proteinExistence type="inferred from homology"/>
<evidence type="ECO:0000256" key="5">
    <source>
        <dbReference type="ARBA" id="ARBA00022842"/>
    </source>
</evidence>
<dbReference type="OrthoDB" id="9815923at2"/>
<protein>
    <submittedName>
        <fullName evidence="8">Glycosyl transferase family 2</fullName>
    </submittedName>
</protein>
<dbReference type="AlphaFoldDB" id="G0GD96"/>
<dbReference type="Pfam" id="PF00535">
    <property type="entry name" value="Glycos_transf_2"/>
    <property type="match status" value="1"/>
</dbReference>
<dbReference type="KEGG" id="stq:Spith_0236"/>
<evidence type="ECO:0000313" key="9">
    <source>
        <dbReference type="Proteomes" id="UP000007254"/>
    </source>
</evidence>
<dbReference type="RefSeq" id="WP_014623923.1">
    <property type="nucleotide sequence ID" value="NC_017583.1"/>
</dbReference>
<name>G0GD96_WINT7</name>
<keyword evidence="4 8" id="KW-0808">Transferase</keyword>
<gene>
    <name evidence="8" type="ordered locus">Spith_0236</name>
</gene>
<dbReference type="InterPro" id="IPR001173">
    <property type="entry name" value="Glyco_trans_2-like"/>
</dbReference>
<feature type="domain" description="Glycosyltransferase 2-like" evidence="7">
    <location>
        <begin position="37"/>
        <end position="144"/>
    </location>
</feature>
<dbReference type="EMBL" id="CP002903">
    <property type="protein sequence ID" value="AEJ60522.1"/>
    <property type="molecule type" value="Genomic_DNA"/>
</dbReference>
<dbReference type="SUPFAM" id="SSF53448">
    <property type="entry name" value="Nucleotide-diphospho-sugar transferases"/>
    <property type="match status" value="1"/>
</dbReference>
<comment type="cofactor">
    <cofactor evidence="1">
        <name>Mg(2+)</name>
        <dbReference type="ChEBI" id="CHEBI:18420"/>
    </cofactor>
</comment>
<evidence type="ECO:0000256" key="6">
    <source>
        <dbReference type="SAM" id="MobiDB-lite"/>
    </source>
</evidence>
<dbReference type="InterPro" id="IPR029044">
    <property type="entry name" value="Nucleotide-diphossugar_trans"/>
</dbReference>
<evidence type="ECO:0000256" key="2">
    <source>
        <dbReference type="ARBA" id="ARBA00006739"/>
    </source>
</evidence>
<evidence type="ECO:0000256" key="4">
    <source>
        <dbReference type="ARBA" id="ARBA00022679"/>
    </source>
</evidence>
<evidence type="ECO:0000313" key="8">
    <source>
        <dbReference type="EMBL" id="AEJ60522.1"/>
    </source>
</evidence>
<dbReference type="PANTHER" id="PTHR48090">
    <property type="entry name" value="UNDECAPRENYL-PHOSPHATE 4-DEOXY-4-FORMAMIDO-L-ARABINOSE TRANSFERASE-RELATED"/>
    <property type="match status" value="1"/>
</dbReference>
<dbReference type="NCBIfam" id="NF010496">
    <property type="entry name" value="PRK13915.1"/>
    <property type="match status" value="1"/>
</dbReference>
<dbReference type="STRING" id="869211.Spith_0236"/>
<dbReference type="GO" id="GO:0016757">
    <property type="term" value="F:glycosyltransferase activity"/>
    <property type="evidence" value="ECO:0007669"/>
    <property type="project" value="UniProtKB-KW"/>
</dbReference>
<comment type="similarity">
    <text evidence="2">Belongs to the glycosyltransferase 2 family.</text>
</comment>
<keyword evidence="9" id="KW-1185">Reference proteome</keyword>
<reference evidence="8 9" key="1">
    <citation type="submission" date="2011-06" db="EMBL/GenBank/DDBJ databases">
        <title>The complete genome of Spirochaeta thermophila DSM 6578.</title>
        <authorList>
            <consortium name="US DOE Joint Genome Institute (JGI-PGF)"/>
            <person name="Lucas S."/>
            <person name="Lapidus A."/>
            <person name="Bruce D."/>
            <person name="Goodwin L."/>
            <person name="Pitluck S."/>
            <person name="Peters L."/>
            <person name="Kyrpides N."/>
            <person name="Mavromatis K."/>
            <person name="Ivanova N."/>
            <person name="Mikailova N."/>
            <person name="Pagani I."/>
            <person name="Chertkov O."/>
            <person name="Detter J.C."/>
            <person name="Tapia R."/>
            <person name="Han C."/>
            <person name="Land M."/>
            <person name="Hauser L."/>
            <person name="Markowitz V."/>
            <person name="Cheng J.-F."/>
            <person name="Hugenholtz P."/>
            <person name="Woyke T."/>
            <person name="Wu D."/>
            <person name="Spring S."/>
            <person name="Merkhoffer B."/>
            <person name="Schneider S."/>
            <person name="Klenk H.-P."/>
            <person name="Eisen J.A."/>
        </authorList>
    </citation>
    <scope>NUCLEOTIDE SEQUENCE [LARGE SCALE GENOMIC DNA]</scope>
    <source>
        <strain evidence="9">ATCC 700085 / DSM 6578 / Z-1203</strain>
    </source>
</reference>
<feature type="region of interest" description="Disordered" evidence="6">
    <location>
        <begin position="312"/>
        <end position="346"/>
    </location>
</feature>
<organism evidence="8 9">
    <name type="scientific">Winmispira thermophila (strain ATCC 700085 / DSM 6578 / Z-1203)</name>
    <name type="common">Spirochaeta thermophila</name>
    <dbReference type="NCBI Taxonomy" id="869211"/>
    <lineage>
        <taxon>Bacteria</taxon>
        <taxon>Pseudomonadati</taxon>
        <taxon>Spirochaetota</taxon>
        <taxon>Spirochaetia</taxon>
        <taxon>Winmispirales</taxon>
        <taxon>Winmispiraceae</taxon>
        <taxon>Winmispira</taxon>
    </lineage>
</organism>
<dbReference type="HOGENOM" id="CLU_053119_0_0_12"/>
<keyword evidence="5" id="KW-0460">Magnesium</keyword>
<evidence type="ECO:0000256" key="3">
    <source>
        <dbReference type="ARBA" id="ARBA00022676"/>
    </source>
</evidence>
<dbReference type="InterPro" id="IPR050256">
    <property type="entry name" value="Glycosyltransferase_2"/>
</dbReference>
<feature type="compositionally biased region" description="Basic residues" evidence="6">
    <location>
        <begin position="328"/>
        <end position="337"/>
    </location>
</feature>